<dbReference type="Gene3D" id="3.80.10.10">
    <property type="entry name" value="Ribonuclease Inhibitor"/>
    <property type="match status" value="1"/>
</dbReference>
<sequence>MFLRTSKNLKYLKLDDSICDPIILNYLYENTTITSIDVNYISKEIDGLVKILYKNSTLSSLNLRSIQLGSEEVKTLLEPLYKKQR</sequence>
<evidence type="ECO:0000313" key="2">
    <source>
        <dbReference type="Proteomes" id="UP000266673"/>
    </source>
</evidence>
<dbReference type="Proteomes" id="UP000266673">
    <property type="component" value="Unassembled WGS sequence"/>
</dbReference>
<gene>
    <name evidence="1" type="ORF">C2G38_2065208</name>
</gene>
<comment type="caution">
    <text evidence="1">The sequence shown here is derived from an EMBL/GenBank/DDBJ whole genome shotgun (WGS) entry which is preliminary data.</text>
</comment>
<proteinExistence type="predicted"/>
<dbReference type="InterPro" id="IPR032675">
    <property type="entry name" value="LRR_dom_sf"/>
</dbReference>
<dbReference type="AlphaFoldDB" id="A0A397VUN7"/>
<organism evidence="1 2">
    <name type="scientific">Gigaspora rosea</name>
    <dbReference type="NCBI Taxonomy" id="44941"/>
    <lineage>
        <taxon>Eukaryota</taxon>
        <taxon>Fungi</taxon>
        <taxon>Fungi incertae sedis</taxon>
        <taxon>Mucoromycota</taxon>
        <taxon>Glomeromycotina</taxon>
        <taxon>Glomeromycetes</taxon>
        <taxon>Diversisporales</taxon>
        <taxon>Gigasporaceae</taxon>
        <taxon>Gigaspora</taxon>
    </lineage>
</organism>
<accession>A0A397VUN7</accession>
<reference evidence="1 2" key="1">
    <citation type="submission" date="2018-06" db="EMBL/GenBank/DDBJ databases">
        <title>Comparative genomics reveals the genomic features of Rhizophagus irregularis, R. cerebriforme, R. diaphanum and Gigaspora rosea, and their symbiotic lifestyle signature.</title>
        <authorList>
            <person name="Morin E."/>
            <person name="San Clemente H."/>
            <person name="Chen E.C.H."/>
            <person name="De La Providencia I."/>
            <person name="Hainaut M."/>
            <person name="Kuo A."/>
            <person name="Kohler A."/>
            <person name="Murat C."/>
            <person name="Tang N."/>
            <person name="Roy S."/>
            <person name="Loubradou J."/>
            <person name="Henrissat B."/>
            <person name="Grigoriev I.V."/>
            <person name="Corradi N."/>
            <person name="Roux C."/>
            <person name="Martin F.M."/>
        </authorList>
    </citation>
    <scope>NUCLEOTIDE SEQUENCE [LARGE SCALE GENOMIC DNA]</scope>
    <source>
        <strain evidence="1 2">DAOM 194757</strain>
    </source>
</reference>
<name>A0A397VUN7_9GLOM</name>
<dbReference type="OrthoDB" id="10446074at2759"/>
<dbReference type="EMBL" id="QKWP01000140">
    <property type="protein sequence ID" value="RIB26290.1"/>
    <property type="molecule type" value="Genomic_DNA"/>
</dbReference>
<dbReference type="SUPFAM" id="SSF52047">
    <property type="entry name" value="RNI-like"/>
    <property type="match status" value="1"/>
</dbReference>
<keyword evidence="2" id="KW-1185">Reference proteome</keyword>
<protein>
    <submittedName>
        <fullName evidence="1">Uncharacterized protein</fullName>
    </submittedName>
</protein>
<evidence type="ECO:0000313" key="1">
    <source>
        <dbReference type="EMBL" id="RIB26290.1"/>
    </source>
</evidence>